<feature type="binding site" evidence="7">
    <location>
        <begin position="138"/>
        <end position="144"/>
    </location>
    <ligand>
        <name>ATP</name>
        <dbReference type="ChEBI" id="CHEBI:30616"/>
    </ligand>
</feature>
<dbReference type="PANTHER" id="PTHR23135:SF4">
    <property type="entry name" value="UDP-N-ACETYLMURAMOYL-L-ALANYL-D-GLUTAMATE--2,6-DIAMINOPIMELATE LIGASE MURE HOMOLOG, CHLOROPLASTIC"/>
    <property type="match status" value="1"/>
</dbReference>
<comment type="caution">
    <text evidence="13">The sequence shown here is derived from an EMBL/GenBank/DDBJ whole genome shotgun (WGS) entry which is preliminary data.</text>
</comment>
<keyword evidence="7" id="KW-0963">Cytoplasm</keyword>
<keyword evidence="7" id="KW-0067">ATP-binding</keyword>
<keyword evidence="3 7" id="KW-0133">Cell shape</keyword>
<feature type="domain" description="Mur ligase C-terminal" evidence="11">
    <location>
        <begin position="366"/>
        <end position="491"/>
    </location>
</feature>
<proteinExistence type="inferred from homology"/>
<dbReference type="Gene3D" id="3.40.1190.10">
    <property type="entry name" value="Mur-like, catalytic domain"/>
    <property type="match status" value="1"/>
</dbReference>
<dbReference type="GO" id="GO:0009252">
    <property type="term" value="P:peptidoglycan biosynthetic process"/>
    <property type="evidence" value="ECO:0007669"/>
    <property type="project" value="UniProtKB-UniRule"/>
</dbReference>
<dbReference type="NCBIfam" id="TIGR01085">
    <property type="entry name" value="murE"/>
    <property type="match status" value="1"/>
</dbReference>
<feature type="binding site" evidence="7">
    <location>
        <position position="415"/>
    </location>
    <ligand>
        <name>meso-2,6-diaminopimelate</name>
        <dbReference type="ChEBI" id="CHEBI:57791"/>
    </ligand>
</feature>
<dbReference type="Proteomes" id="UP000320184">
    <property type="component" value="Unassembled WGS sequence"/>
</dbReference>
<evidence type="ECO:0000313" key="13">
    <source>
        <dbReference type="EMBL" id="TMQ51909.1"/>
    </source>
</evidence>
<dbReference type="InterPro" id="IPR036565">
    <property type="entry name" value="Mur-like_cat_sf"/>
</dbReference>
<comment type="catalytic activity">
    <reaction evidence="7">
        <text>UDP-N-acetyl-alpha-D-muramoyl-L-alanyl-D-glutamate + meso-2,6-diaminopimelate + ATP = UDP-N-acetyl-alpha-D-muramoyl-L-alanyl-gamma-D-glutamyl-meso-2,6-diaminopimelate + ADP + phosphate + H(+)</text>
        <dbReference type="Rhea" id="RHEA:23676"/>
        <dbReference type="ChEBI" id="CHEBI:15378"/>
        <dbReference type="ChEBI" id="CHEBI:30616"/>
        <dbReference type="ChEBI" id="CHEBI:43474"/>
        <dbReference type="ChEBI" id="CHEBI:57791"/>
        <dbReference type="ChEBI" id="CHEBI:83900"/>
        <dbReference type="ChEBI" id="CHEBI:83905"/>
        <dbReference type="ChEBI" id="CHEBI:456216"/>
        <dbReference type="EC" id="6.3.2.13"/>
    </reaction>
</comment>
<comment type="similarity">
    <text evidence="1 7">Belongs to the MurCDEF family. MurE subfamily.</text>
</comment>
<keyword evidence="5 7" id="KW-0131">Cell cycle</keyword>
<feature type="binding site" evidence="7">
    <location>
        <begin position="180"/>
        <end position="181"/>
    </location>
    <ligand>
        <name>UDP-N-acetyl-alpha-D-muramoyl-L-alanyl-D-glutamate</name>
        <dbReference type="ChEBI" id="CHEBI:83900"/>
    </ligand>
</feature>
<dbReference type="Pfam" id="PF01225">
    <property type="entry name" value="Mur_ligase"/>
    <property type="match status" value="1"/>
</dbReference>
<evidence type="ECO:0000313" key="14">
    <source>
        <dbReference type="Proteomes" id="UP000320184"/>
    </source>
</evidence>
<comment type="pathway">
    <text evidence="7 8">Cell wall biogenesis; peptidoglycan biosynthesis.</text>
</comment>
<dbReference type="GO" id="GO:0000287">
    <property type="term" value="F:magnesium ion binding"/>
    <property type="evidence" value="ECO:0007669"/>
    <property type="project" value="UniProtKB-UniRule"/>
</dbReference>
<sequence length="541" mass="57324">MRAVPRGGAPRRSGRRRASGRRGGAEQGAVKLRELLEDTEGVGFEADPEAEVSGLAYDSRRVRRGDLFFVLPGLRSDGRTFAAQALAAGAVAVVAAREAAPEAGALVRVEAPRRTLALAAARFFGFPSRRLKVVGVTGTNGKTTTTYLMESIFRAAGIPAGLIGTTGYRLGAEWRPAPLTTPEAPELESLLREFVDRSLEGVAIELSSHALEQQRCYGLECDVAVFTNLSHDHLDYHGTLERYLDAKLRLFDGRNHPRALKRATAVVNDDDPRGPDVRRAAERGGLAVLGYGTTAGAGVTIGPITPLPRGLRFELRHEGNSVPVTLPLLGRYNAWNAAAAFGAARALGVAPALAARGLEETTGVPGRLEPVDEGQSFEVLVDYAHTPDALARALQAVREHARGRLLLVFGCGGDRDRAKRPLMGKVAAEASDHAWVTNDNPRREAPESIAAEILAGAPPGSLGVELDRRAAIERAIERAAPGDAVLIAGKGHETTQTIGARVLPFDDRAVARELLRARRAPAGGGTGASRGTRDSGSGALR</sequence>
<comment type="cofactor">
    <cofactor evidence="7">
        <name>Mg(2+)</name>
        <dbReference type="ChEBI" id="CHEBI:18420"/>
    </cofactor>
</comment>
<dbReference type="Gene3D" id="3.40.1390.10">
    <property type="entry name" value="MurE/MurF, N-terminal domain"/>
    <property type="match status" value="1"/>
</dbReference>
<dbReference type="Gene3D" id="3.90.190.20">
    <property type="entry name" value="Mur ligase, C-terminal domain"/>
    <property type="match status" value="1"/>
</dbReference>
<dbReference type="GO" id="GO:0051301">
    <property type="term" value="P:cell division"/>
    <property type="evidence" value="ECO:0007669"/>
    <property type="project" value="UniProtKB-KW"/>
</dbReference>
<evidence type="ECO:0000256" key="5">
    <source>
        <dbReference type="ARBA" id="ARBA00023306"/>
    </source>
</evidence>
<dbReference type="Pfam" id="PF08245">
    <property type="entry name" value="Mur_ligase_M"/>
    <property type="match status" value="1"/>
</dbReference>
<evidence type="ECO:0000256" key="6">
    <source>
        <dbReference type="ARBA" id="ARBA00023316"/>
    </source>
</evidence>
<feature type="short sequence motif" description="Meso-diaminopimelate recognition motif" evidence="7">
    <location>
        <begin position="439"/>
        <end position="442"/>
    </location>
</feature>
<evidence type="ECO:0000256" key="2">
    <source>
        <dbReference type="ARBA" id="ARBA00022618"/>
    </source>
</evidence>
<keyword evidence="7 13" id="KW-0436">Ligase</keyword>
<evidence type="ECO:0000256" key="1">
    <source>
        <dbReference type="ARBA" id="ARBA00005898"/>
    </source>
</evidence>
<feature type="region of interest" description="Disordered" evidence="9">
    <location>
        <begin position="1"/>
        <end position="30"/>
    </location>
</feature>
<evidence type="ECO:0000256" key="3">
    <source>
        <dbReference type="ARBA" id="ARBA00022960"/>
    </source>
</evidence>
<dbReference type="InterPro" id="IPR000713">
    <property type="entry name" value="Mur_ligase_N"/>
</dbReference>
<comment type="PTM">
    <text evidence="7">Carboxylation is probably crucial for Mg(2+) binding and, consequently, for the gamma-phosphate positioning of ATP.</text>
</comment>
<organism evidence="13 14">
    <name type="scientific">Eiseniibacteriota bacterium</name>
    <dbReference type="NCBI Taxonomy" id="2212470"/>
    <lineage>
        <taxon>Bacteria</taxon>
        <taxon>Candidatus Eiseniibacteriota</taxon>
    </lineage>
</organism>
<evidence type="ECO:0000256" key="8">
    <source>
        <dbReference type="RuleBase" id="RU004135"/>
    </source>
</evidence>
<dbReference type="InterPro" id="IPR036615">
    <property type="entry name" value="Mur_ligase_C_dom_sf"/>
</dbReference>
<dbReference type="Pfam" id="PF02875">
    <property type="entry name" value="Mur_ligase_C"/>
    <property type="match status" value="1"/>
</dbReference>
<dbReference type="GO" id="GO:0071555">
    <property type="term" value="P:cell wall organization"/>
    <property type="evidence" value="ECO:0007669"/>
    <property type="project" value="UniProtKB-KW"/>
</dbReference>
<dbReference type="PANTHER" id="PTHR23135">
    <property type="entry name" value="MUR LIGASE FAMILY MEMBER"/>
    <property type="match status" value="1"/>
</dbReference>
<dbReference type="NCBIfam" id="NF001124">
    <property type="entry name" value="PRK00139.1-2"/>
    <property type="match status" value="1"/>
</dbReference>
<dbReference type="SUPFAM" id="SSF63418">
    <property type="entry name" value="MurE/MurF N-terminal domain"/>
    <property type="match status" value="1"/>
</dbReference>
<keyword evidence="4 7" id="KW-0573">Peptidoglycan synthesis</keyword>
<feature type="binding site" evidence="7">
    <location>
        <position position="489"/>
    </location>
    <ligand>
        <name>meso-2,6-diaminopimelate</name>
        <dbReference type="ChEBI" id="CHEBI:57791"/>
    </ligand>
</feature>
<comment type="caution">
    <text evidence="7">Lacks conserved residue(s) required for the propagation of feature annotation.</text>
</comment>
<dbReference type="AlphaFoldDB" id="A0A538SKL2"/>
<keyword evidence="7" id="KW-0547">Nucleotide-binding</keyword>
<keyword evidence="6 7" id="KW-0961">Cell wall biogenesis/degradation</keyword>
<accession>A0A538SKL2</accession>
<protein>
    <recommendedName>
        <fullName evidence="7">UDP-N-acetylmuramoyl-L-alanyl-D-glutamate--2,6-diaminopimelate ligase</fullName>
        <ecNumber evidence="7">6.3.2.13</ecNumber>
    </recommendedName>
    <alternativeName>
        <fullName evidence="7">Meso-A2pm-adding enzyme</fullName>
    </alternativeName>
    <alternativeName>
        <fullName evidence="7">Meso-diaminopimelate-adding enzyme</fullName>
    </alternativeName>
    <alternativeName>
        <fullName evidence="7">UDP-MurNAc-L-Ala-D-Glu:meso-diaminopimelate ligase</fullName>
    </alternativeName>
    <alternativeName>
        <fullName evidence="7">UDP-MurNAc-tripeptide synthetase</fullName>
    </alternativeName>
    <alternativeName>
        <fullName evidence="7">UDP-N-acetylmuramyl-tripeptide synthetase</fullName>
    </alternativeName>
</protein>
<reference evidence="13 14" key="1">
    <citation type="journal article" date="2019" name="Nat. Microbiol.">
        <title>Mediterranean grassland soil C-N compound turnover is dependent on rainfall and depth, and is mediated by genomically divergent microorganisms.</title>
        <authorList>
            <person name="Diamond S."/>
            <person name="Andeer P.F."/>
            <person name="Li Z."/>
            <person name="Crits-Christoph A."/>
            <person name="Burstein D."/>
            <person name="Anantharaman K."/>
            <person name="Lane K.R."/>
            <person name="Thomas B.C."/>
            <person name="Pan C."/>
            <person name="Northen T.R."/>
            <person name="Banfield J.F."/>
        </authorList>
    </citation>
    <scope>NUCLEOTIDE SEQUENCE [LARGE SCALE GENOMIC DNA]</scope>
    <source>
        <strain evidence="13">WS_3</strain>
    </source>
</reference>
<dbReference type="GO" id="GO:0008765">
    <property type="term" value="F:UDP-N-acetylmuramoylalanyl-D-glutamate-2,6-diaminopimelate ligase activity"/>
    <property type="evidence" value="ECO:0007669"/>
    <property type="project" value="UniProtKB-UniRule"/>
</dbReference>
<evidence type="ECO:0000259" key="11">
    <source>
        <dbReference type="Pfam" id="PF02875"/>
    </source>
</evidence>
<evidence type="ECO:0000256" key="9">
    <source>
        <dbReference type="SAM" id="MobiDB-lite"/>
    </source>
</evidence>
<dbReference type="SUPFAM" id="SSF53244">
    <property type="entry name" value="MurD-like peptide ligases, peptide-binding domain"/>
    <property type="match status" value="1"/>
</dbReference>
<comment type="subcellular location">
    <subcellularLocation>
        <location evidence="7 8">Cytoplasm</location>
    </subcellularLocation>
</comment>
<keyword evidence="7" id="KW-0460">Magnesium</keyword>
<feature type="binding site" evidence="7">
    <location>
        <position position="213"/>
    </location>
    <ligand>
        <name>UDP-N-acetyl-alpha-D-muramoyl-L-alanyl-D-glutamate</name>
        <dbReference type="ChEBI" id="CHEBI:83900"/>
    </ligand>
</feature>
<feature type="compositionally biased region" description="Low complexity" evidence="9">
    <location>
        <begin position="1"/>
        <end position="11"/>
    </location>
</feature>
<dbReference type="EMBL" id="VBOT01000052">
    <property type="protein sequence ID" value="TMQ51909.1"/>
    <property type="molecule type" value="Genomic_DNA"/>
</dbReference>
<dbReference type="GO" id="GO:0008360">
    <property type="term" value="P:regulation of cell shape"/>
    <property type="evidence" value="ECO:0007669"/>
    <property type="project" value="UniProtKB-KW"/>
</dbReference>
<dbReference type="SUPFAM" id="SSF53623">
    <property type="entry name" value="MurD-like peptide ligases, catalytic domain"/>
    <property type="match status" value="1"/>
</dbReference>
<dbReference type="GO" id="GO:0005737">
    <property type="term" value="C:cytoplasm"/>
    <property type="evidence" value="ECO:0007669"/>
    <property type="project" value="UniProtKB-SubCell"/>
</dbReference>
<feature type="binding site" evidence="7">
    <location>
        <position position="59"/>
    </location>
    <ligand>
        <name>UDP-N-acetyl-alpha-D-muramoyl-L-alanyl-D-glutamate</name>
        <dbReference type="ChEBI" id="CHEBI:83900"/>
    </ligand>
</feature>
<evidence type="ECO:0000256" key="7">
    <source>
        <dbReference type="HAMAP-Rule" id="MF_00208"/>
    </source>
</evidence>
<dbReference type="NCBIfam" id="NF001126">
    <property type="entry name" value="PRK00139.1-4"/>
    <property type="match status" value="1"/>
</dbReference>
<evidence type="ECO:0000259" key="12">
    <source>
        <dbReference type="Pfam" id="PF08245"/>
    </source>
</evidence>
<dbReference type="InterPro" id="IPR004101">
    <property type="entry name" value="Mur_ligase_C"/>
</dbReference>
<dbReference type="InterPro" id="IPR005761">
    <property type="entry name" value="UDP-N-AcMur-Glu-dNH2Pim_ligase"/>
</dbReference>
<name>A0A538SKL2_UNCEI</name>
<feature type="binding site" evidence="7">
    <location>
        <position position="207"/>
    </location>
    <ligand>
        <name>UDP-N-acetyl-alpha-D-muramoyl-L-alanyl-D-glutamate</name>
        <dbReference type="ChEBI" id="CHEBI:83900"/>
    </ligand>
</feature>
<dbReference type="UniPathway" id="UPA00219"/>
<dbReference type="EC" id="6.3.2.13" evidence="7"/>
<feature type="region of interest" description="Disordered" evidence="9">
    <location>
        <begin position="517"/>
        <end position="541"/>
    </location>
</feature>
<dbReference type="GO" id="GO:0005524">
    <property type="term" value="F:ATP binding"/>
    <property type="evidence" value="ECO:0007669"/>
    <property type="project" value="UniProtKB-UniRule"/>
</dbReference>
<dbReference type="InterPro" id="IPR035911">
    <property type="entry name" value="MurE/MurF_N"/>
</dbReference>
<feature type="binding site" evidence="7">
    <location>
        <position position="493"/>
    </location>
    <ligand>
        <name>meso-2,6-diaminopimelate</name>
        <dbReference type="ChEBI" id="CHEBI:57791"/>
    </ligand>
</feature>
<feature type="binding site" evidence="7">
    <location>
        <begin position="439"/>
        <end position="442"/>
    </location>
    <ligand>
        <name>meso-2,6-diaminopimelate</name>
        <dbReference type="ChEBI" id="CHEBI:57791"/>
    </ligand>
</feature>
<comment type="function">
    <text evidence="7">Catalyzes the addition of meso-diaminopimelic acid to the nucleotide precursor UDP-N-acetylmuramoyl-L-alanyl-D-glutamate (UMAG) in the biosynthesis of bacterial cell-wall peptidoglycan.</text>
</comment>
<dbReference type="HAMAP" id="MF_00208">
    <property type="entry name" value="MurE"/>
    <property type="match status" value="1"/>
</dbReference>
<evidence type="ECO:0000256" key="4">
    <source>
        <dbReference type="ARBA" id="ARBA00022984"/>
    </source>
</evidence>
<feature type="modified residue" description="N6-carboxylysine" evidence="7">
    <location>
        <position position="247"/>
    </location>
</feature>
<feature type="domain" description="Mur ligase central" evidence="12">
    <location>
        <begin position="136"/>
        <end position="344"/>
    </location>
</feature>
<keyword evidence="2 7" id="KW-0132">Cell division</keyword>
<feature type="binding site" evidence="7">
    <location>
        <position position="215"/>
    </location>
    <ligand>
        <name>UDP-N-acetyl-alpha-D-muramoyl-L-alanyl-D-glutamate</name>
        <dbReference type="ChEBI" id="CHEBI:83900"/>
    </ligand>
</feature>
<evidence type="ECO:0000259" key="10">
    <source>
        <dbReference type="Pfam" id="PF01225"/>
    </source>
</evidence>
<gene>
    <name evidence="7" type="primary">murE</name>
    <name evidence="13" type="ORF">E6K73_04480</name>
</gene>
<feature type="domain" description="Mur ligase N-terminal catalytic" evidence="10">
    <location>
        <begin position="52"/>
        <end position="101"/>
    </location>
</feature>
<dbReference type="InterPro" id="IPR013221">
    <property type="entry name" value="Mur_ligase_cen"/>
</dbReference>